<proteinExistence type="predicted"/>
<name>A0A9W5ISP4_NEISU</name>
<gene>
    <name evidence="1" type="ORF">NEISUBOT_03020</name>
</gene>
<dbReference type="EMBL" id="ACEO02000001">
    <property type="protein sequence ID" value="EFC53025.1"/>
    <property type="molecule type" value="Genomic_DNA"/>
</dbReference>
<sequence length="313" mass="34518">MLVGFVAPNIRIAAVVAQAVEEFGEVQVEITQEGIHADYVGQGDTEVAAVFMYPAFQRGFLEITQTYVQGLEGLEELVCHGADGCDAELFGQINVAGTAHDVGSGFQQGADNVFLPCKGVAAACAEIGNKERRIIRILCSRNFLQLLRFGLQTALAFFDDGRRFQAAEIEFVDDGKNKNLEEHRLYHRAFDADVQTALIVRADLDEAALELKKFEIIDKIAFDKTQAAQIVEFVMGKAQLAQGVELAFQVFLNIGQRIHHLFVAAAEFVEAVGLRELVQHDLQHGEFVQVGIKQGLDNGLISRHKFSLSKRGR</sequence>
<dbReference type="Proteomes" id="UP000004621">
    <property type="component" value="Unassembled WGS sequence"/>
</dbReference>
<comment type="caution">
    <text evidence="1">The sequence shown here is derived from an EMBL/GenBank/DDBJ whole genome shotgun (WGS) entry which is preliminary data.</text>
</comment>
<organism evidence="1 2">
    <name type="scientific">Neisseria subflava NJ9703</name>
    <dbReference type="NCBI Taxonomy" id="546268"/>
    <lineage>
        <taxon>Bacteria</taxon>
        <taxon>Pseudomonadati</taxon>
        <taxon>Pseudomonadota</taxon>
        <taxon>Betaproteobacteria</taxon>
        <taxon>Neisseriales</taxon>
        <taxon>Neisseriaceae</taxon>
        <taxon>Neisseria</taxon>
    </lineage>
</organism>
<accession>A0A9W5ISP4</accession>
<dbReference type="AlphaFoldDB" id="A0A9W5ISP4"/>
<reference evidence="1 2" key="1">
    <citation type="submission" date="2010-01" db="EMBL/GenBank/DDBJ databases">
        <authorList>
            <person name="Weinstock G."/>
            <person name="Sodergren E."/>
            <person name="Clifton S."/>
            <person name="Fulton L."/>
            <person name="Fulton B."/>
            <person name="Courtney L."/>
            <person name="Fronick C."/>
            <person name="Harrison M."/>
            <person name="Strong C."/>
            <person name="Farmer C."/>
            <person name="Delahaunty K."/>
            <person name="Markovic C."/>
            <person name="Hall O."/>
            <person name="Minx P."/>
            <person name="Tomlinson C."/>
            <person name="Mitreva M."/>
            <person name="Nelson J."/>
            <person name="Hou S."/>
            <person name="Wollam A."/>
            <person name="Pepin K.H."/>
            <person name="Johnson M."/>
            <person name="Bhonagiri V."/>
            <person name="Nash W.E."/>
            <person name="Warren W."/>
            <person name="Chinwalla A."/>
            <person name="Mardis E.R."/>
            <person name="Wilson R.K."/>
        </authorList>
    </citation>
    <scope>NUCLEOTIDE SEQUENCE [LARGE SCALE GENOMIC DNA]</scope>
    <source>
        <strain evidence="1 2">NJ9703</strain>
    </source>
</reference>
<evidence type="ECO:0000313" key="2">
    <source>
        <dbReference type="Proteomes" id="UP000004621"/>
    </source>
</evidence>
<evidence type="ECO:0000313" key="1">
    <source>
        <dbReference type="EMBL" id="EFC53025.1"/>
    </source>
</evidence>
<protein>
    <submittedName>
        <fullName evidence="1">Uncharacterized protein</fullName>
    </submittedName>
</protein>